<keyword evidence="1" id="KW-0732">Signal</keyword>
<feature type="signal peptide" evidence="1">
    <location>
        <begin position="1"/>
        <end position="21"/>
    </location>
</feature>
<accession>A0A0G4EH68</accession>
<dbReference type="EMBL" id="CDMY01000227">
    <property type="protein sequence ID" value="CEL95359.1"/>
    <property type="molecule type" value="Genomic_DNA"/>
</dbReference>
<organism evidence="2 3">
    <name type="scientific">Vitrella brassicaformis (strain CCMP3155)</name>
    <dbReference type="NCBI Taxonomy" id="1169540"/>
    <lineage>
        <taxon>Eukaryota</taxon>
        <taxon>Sar</taxon>
        <taxon>Alveolata</taxon>
        <taxon>Colpodellida</taxon>
        <taxon>Vitrellaceae</taxon>
        <taxon>Vitrella</taxon>
    </lineage>
</organism>
<protein>
    <submittedName>
        <fullName evidence="2">Uncharacterized protein</fullName>
    </submittedName>
</protein>
<sequence>MSPLAASVFLFLLGLQLQVGAFKQHGQAPPDVSLAPTQATAYLCSYKAFDKLPSKSEERYKRHSSSLGKECSPASPLKRAAAGVGAGLVAPFSGLKRVGEHADYAFGFGIPLYTRTRFDKLMTTARSGDSACTGFGFHCRSKEDPDSTPCAVGQDKTECSCCYEYEAPSPA</sequence>
<proteinExistence type="predicted"/>
<name>A0A0G4EH68_VITBC</name>
<dbReference type="InParanoid" id="A0A0G4EH68"/>
<evidence type="ECO:0000256" key="1">
    <source>
        <dbReference type="SAM" id="SignalP"/>
    </source>
</evidence>
<dbReference type="AlphaFoldDB" id="A0A0G4EH68"/>
<dbReference type="VEuPathDB" id="CryptoDB:Vbra_11789"/>
<reference evidence="2 3" key="1">
    <citation type="submission" date="2014-11" db="EMBL/GenBank/DDBJ databases">
        <authorList>
            <person name="Zhu J."/>
            <person name="Qi W."/>
            <person name="Song R."/>
        </authorList>
    </citation>
    <scope>NUCLEOTIDE SEQUENCE [LARGE SCALE GENOMIC DNA]</scope>
</reference>
<evidence type="ECO:0000313" key="3">
    <source>
        <dbReference type="Proteomes" id="UP000041254"/>
    </source>
</evidence>
<dbReference type="Proteomes" id="UP000041254">
    <property type="component" value="Unassembled WGS sequence"/>
</dbReference>
<keyword evidence="3" id="KW-1185">Reference proteome</keyword>
<evidence type="ECO:0000313" key="2">
    <source>
        <dbReference type="EMBL" id="CEL95359.1"/>
    </source>
</evidence>
<feature type="chain" id="PRO_5005187765" evidence="1">
    <location>
        <begin position="22"/>
        <end position="171"/>
    </location>
</feature>
<gene>
    <name evidence="2" type="ORF">Vbra_11789</name>
</gene>